<dbReference type="AlphaFoldDB" id="A0A1H6LWX6"/>
<evidence type="ECO:0000256" key="1">
    <source>
        <dbReference type="SAM" id="Coils"/>
    </source>
</evidence>
<name>A0A1H6LWX6_9FLAO</name>
<protein>
    <submittedName>
        <fullName evidence="2">Uncharacterized protein</fullName>
    </submittedName>
</protein>
<sequence length="70" mass="8442">MDNILITPKNEKQLQLLKLLLEEMKIKFRYEKNENETINSELEEKINEARKEKKEGKLLTIDPKKIWESI</sequence>
<gene>
    <name evidence="2" type="ORF">SAMN05421793_1501</name>
</gene>
<dbReference type="Pfam" id="PF10884">
    <property type="entry name" value="DUF2683"/>
    <property type="match status" value="1"/>
</dbReference>
<accession>A0A1H6LWX6</accession>
<reference evidence="3" key="1">
    <citation type="submission" date="2016-10" db="EMBL/GenBank/DDBJ databases">
        <authorList>
            <person name="Varghese N."/>
            <person name="Submissions S."/>
        </authorList>
    </citation>
    <scope>NUCLEOTIDE SEQUENCE [LARGE SCALE GENOMIC DNA]</scope>
    <source>
        <strain evidence="3">DSM 19326</strain>
    </source>
</reference>
<dbReference type="InterPro" id="IPR020271">
    <property type="entry name" value="Uncharacterised_MJ1172"/>
</dbReference>
<evidence type="ECO:0000313" key="3">
    <source>
        <dbReference type="Proteomes" id="UP000198555"/>
    </source>
</evidence>
<evidence type="ECO:0000313" key="2">
    <source>
        <dbReference type="EMBL" id="SEH91013.1"/>
    </source>
</evidence>
<keyword evidence="3" id="KW-1185">Reference proteome</keyword>
<dbReference type="EMBL" id="FNWX01000050">
    <property type="protein sequence ID" value="SEH91013.1"/>
    <property type="molecule type" value="Genomic_DNA"/>
</dbReference>
<dbReference type="RefSeq" id="WP_089770871.1">
    <property type="nucleotide sequence ID" value="NZ_FNWX01000050.1"/>
</dbReference>
<organism evidence="2 3">
    <name type="scientific">Epilithonimonas hominis</name>
    <dbReference type="NCBI Taxonomy" id="420404"/>
    <lineage>
        <taxon>Bacteria</taxon>
        <taxon>Pseudomonadati</taxon>
        <taxon>Bacteroidota</taxon>
        <taxon>Flavobacteriia</taxon>
        <taxon>Flavobacteriales</taxon>
        <taxon>Weeksellaceae</taxon>
        <taxon>Chryseobacterium group</taxon>
        <taxon>Epilithonimonas</taxon>
    </lineage>
</organism>
<dbReference type="Proteomes" id="UP000198555">
    <property type="component" value="Unassembled WGS sequence"/>
</dbReference>
<keyword evidence="1" id="KW-0175">Coiled coil</keyword>
<proteinExistence type="predicted"/>
<feature type="coiled-coil region" evidence="1">
    <location>
        <begin position="32"/>
        <end position="59"/>
    </location>
</feature>